<name>A0ACB9BVF9_9ASTR</name>
<gene>
    <name evidence="1" type="ORF">L1987_65831</name>
</gene>
<dbReference type="Proteomes" id="UP001056120">
    <property type="component" value="Linkage Group LG22"/>
</dbReference>
<proteinExistence type="predicted"/>
<protein>
    <submittedName>
        <fullName evidence="1">Uncharacterized protein</fullName>
    </submittedName>
</protein>
<dbReference type="EMBL" id="CM042039">
    <property type="protein sequence ID" value="KAI3726034.1"/>
    <property type="molecule type" value="Genomic_DNA"/>
</dbReference>
<evidence type="ECO:0000313" key="1">
    <source>
        <dbReference type="EMBL" id="KAI3726034.1"/>
    </source>
</evidence>
<comment type="caution">
    <text evidence="1">The sequence shown here is derived from an EMBL/GenBank/DDBJ whole genome shotgun (WGS) entry which is preliminary data.</text>
</comment>
<keyword evidence="2" id="KW-1185">Reference proteome</keyword>
<organism evidence="1 2">
    <name type="scientific">Smallanthus sonchifolius</name>
    <dbReference type="NCBI Taxonomy" id="185202"/>
    <lineage>
        <taxon>Eukaryota</taxon>
        <taxon>Viridiplantae</taxon>
        <taxon>Streptophyta</taxon>
        <taxon>Embryophyta</taxon>
        <taxon>Tracheophyta</taxon>
        <taxon>Spermatophyta</taxon>
        <taxon>Magnoliopsida</taxon>
        <taxon>eudicotyledons</taxon>
        <taxon>Gunneridae</taxon>
        <taxon>Pentapetalae</taxon>
        <taxon>asterids</taxon>
        <taxon>campanulids</taxon>
        <taxon>Asterales</taxon>
        <taxon>Asteraceae</taxon>
        <taxon>Asteroideae</taxon>
        <taxon>Heliantheae alliance</taxon>
        <taxon>Millerieae</taxon>
        <taxon>Smallanthus</taxon>
    </lineage>
</organism>
<sequence>MCRICYTTNHVYDVINKFSEFQLLNKKHVGLFWKKNDKTIPLYCMSRFDKCTPSISPFGACQGISIFFASKEDSKVSANLTESSATCSMCTIMARIKSDFTSRILVVLKFNSLENVSWQLTQWRRDGKMGSRQSHLCHFVMFFPLCFFTHVAASGSILKPYWASSKTAALVVRQL</sequence>
<reference evidence="1 2" key="2">
    <citation type="journal article" date="2022" name="Mol. Ecol. Resour.">
        <title>The genomes of chicory, endive, great burdock and yacon provide insights into Asteraceae paleo-polyploidization history and plant inulin production.</title>
        <authorList>
            <person name="Fan W."/>
            <person name="Wang S."/>
            <person name="Wang H."/>
            <person name="Wang A."/>
            <person name="Jiang F."/>
            <person name="Liu H."/>
            <person name="Zhao H."/>
            <person name="Xu D."/>
            <person name="Zhang Y."/>
        </authorList>
    </citation>
    <scope>NUCLEOTIDE SEQUENCE [LARGE SCALE GENOMIC DNA]</scope>
    <source>
        <strain evidence="2">cv. Yunnan</strain>
        <tissue evidence="1">Leaves</tissue>
    </source>
</reference>
<evidence type="ECO:0000313" key="2">
    <source>
        <dbReference type="Proteomes" id="UP001056120"/>
    </source>
</evidence>
<accession>A0ACB9BVF9</accession>
<reference evidence="2" key="1">
    <citation type="journal article" date="2022" name="Mol. Ecol. Resour.">
        <title>The genomes of chicory, endive, great burdock and yacon provide insights into Asteraceae palaeo-polyploidization history and plant inulin production.</title>
        <authorList>
            <person name="Fan W."/>
            <person name="Wang S."/>
            <person name="Wang H."/>
            <person name="Wang A."/>
            <person name="Jiang F."/>
            <person name="Liu H."/>
            <person name="Zhao H."/>
            <person name="Xu D."/>
            <person name="Zhang Y."/>
        </authorList>
    </citation>
    <scope>NUCLEOTIDE SEQUENCE [LARGE SCALE GENOMIC DNA]</scope>
    <source>
        <strain evidence="2">cv. Yunnan</strain>
    </source>
</reference>